<evidence type="ECO:0000256" key="1">
    <source>
        <dbReference type="SAM" id="MobiDB-lite"/>
    </source>
</evidence>
<gene>
    <name evidence="2" type="ORF">AVDCRST_MAG59-468</name>
</gene>
<evidence type="ECO:0000313" key="2">
    <source>
        <dbReference type="EMBL" id="CAA9537578.1"/>
    </source>
</evidence>
<organism evidence="2">
    <name type="scientific">uncultured Thermomicrobiales bacterium</name>
    <dbReference type="NCBI Taxonomy" id="1645740"/>
    <lineage>
        <taxon>Bacteria</taxon>
        <taxon>Pseudomonadati</taxon>
        <taxon>Thermomicrobiota</taxon>
        <taxon>Thermomicrobia</taxon>
        <taxon>Thermomicrobiales</taxon>
        <taxon>environmental samples</taxon>
    </lineage>
</organism>
<sequence length="63" mass="6344">MAAGRRRRRPEAGWAGGSGRRRQRPSSGTCSRNLGHAGDAASAAAGRVRCGRETGIGAGGIAP</sequence>
<name>A0A6J4U2F3_9BACT</name>
<feature type="region of interest" description="Disordered" evidence="1">
    <location>
        <begin position="1"/>
        <end position="47"/>
    </location>
</feature>
<accession>A0A6J4U2F3</accession>
<dbReference type="EMBL" id="CADCWF010000020">
    <property type="protein sequence ID" value="CAA9537578.1"/>
    <property type="molecule type" value="Genomic_DNA"/>
</dbReference>
<protein>
    <submittedName>
        <fullName evidence="2">Uncharacterized protein</fullName>
    </submittedName>
</protein>
<feature type="compositionally biased region" description="Low complexity" evidence="1">
    <location>
        <begin position="35"/>
        <end position="46"/>
    </location>
</feature>
<dbReference type="AlphaFoldDB" id="A0A6J4U2F3"/>
<proteinExistence type="predicted"/>
<reference evidence="2" key="1">
    <citation type="submission" date="2020-02" db="EMBL/GenBank/DDBJ databases">
        <authorList>
            <person name="Meier V. D."/>
        </authorList>
    </citation>
    <scope>NUCLEOTIDE SEQUENCE</scope>
    <source>
        <strain evidence="2">AVDCRST_MAG59</strain>
    </source>
</reference>